<reference evidence="2" key="1">
    <citation type="submission" date="2019-06" db="EMBL/GenBank/DDBJ databases">
        <authorList>
            <person name="Zheng W."/>
        </authorList>
    </citation>
    <scope>NUCLEOTIDE SEQUENCE</scope>
    <source>
        <strain evidence="2">QDHG01</strain>
    </source>
</reference>
<feature type="compositionally biased region" description="Acidic residues" evidence="1">
    <location>
        <begin position="486"/>
        <end position="513"/>
    </location>
</feature>
<feature type="compositionally biased region" description="Acidic residues" evidence="1">
    <location>
        <begin position="216"/>
        <end position="232"/>
    </location>
</feature>
<name>A0A8J8P5W9_HALGN</name>
<feature type="compositionally biased region" description="Polar residues" evidence="1">
    <location>
        <begin position="391"/>
        <end position="403"/>
    </location>
</feature>
<feature type="compositionally biased region" description="Low complexity" evidence="1">
    <location>
        <begin position="404"/>
        <end position="419"/>
    </location>
</feature>
<organism evidence="2 3">
    <name type="scientific">Halteria grandinella</name>
    <dbReference type="NCBI Taxonomy" id="5974"/>
    <lineage>
        <taxon>Eukaryota</taxon>
        <taxon>Sar</taxon>
        <taxon>Alveolata</taxon>
        <taxon>Ciliophora</taxon>
        <taxon>Intramacronucleata</taxon>
        <taxon>Spirotrichea</taxon>
        <taxon>Stichotrichia</taxon>
        <taxon>Sporadotrichida</taxon>
        <taxon>Halteriidae</taxon>
        <taxon>Halteria</taxon>
    </lineage>
</organism>
<accession>A0A8J8P5W9</accession>
<dbReference type="EMBL" id="RRYP01001037">
    <property type="protein sequence ID" value="TNV86499.1"/>
    <property type="molecule type" value="Genomic_DNA"/>
</dbReference>
<gene>
    <name evidence="2" type="ORF">FGO68_gene14434</name>
</gene>
<feature type="compositionally biased region" description="Acidic residues" evidence="1">
    <location>
        <begin position="461"/>
        <end position="474"/>
    </location>
</feature>
<evidence type="ECO:0000313" key="3">
    <source>
        <dbReference type="Proteomes" id="UP000785679"/>
    </source>
</evidence>
<protein>
    <submittedName>
        <fullName evidence="2">Uncharacterized protein</fullName>
    </submittedName>
</protein>
<feature type="region of interest" description="Disordered" evidence="1">
    <location>
        <begin position="216"/>
        <end position="241"/>
    </location>
</feature>
<evidence type="ECO:0000256" key="1">
    <source>
        <dbReference type="SAM" id="MobiDB-lite"/>
    </source>
</evidence>
<evidence type="ECO:0000313" key="2">
    <source>
        <dbReference type="EMBL" id="TNV86499.1"/>
    </source>
</evidence>
<feature type="compositionally biased region" description="Basic and acidic residues" evidence="1">
    <location>
        <begin position="375"/>
        <end position="390"/>
    </location>
</feature>
<feature type="region of interest" description="Disordered" evidence="1">
    <location>
        <begin position="333"/>
        <end position="424"/>
    </location>
</feature>
<keyword evidence="3" id="KW-1185">Reference proteome</keyword>
<sequence>MQRNKDPVQVGQLNAIAGLYSQNLTTNISSLQEHSMASPNSITRKEAILEMMHRQETPTIGSDFKISSLKQNSPLGQEIRNEQPARDLAPRGGMYLHKGETFQLQMEKLTTLREVIEPAEISQVSDRLSSLRHSKHDDDEEYNYVKASDLIKQKHPNAFESSYGAYNQQIFTPIKKYHQLEKDSKPSPTRRQLLEKSGMIDFDNEEFIDQGENEDFQALGNDDEDEEDEEMEVGSFIQGPGSHQYLSLKSLRQENSNFGGKVSVPPPRIGNNQQFRKKPLEKSQESELLQDSHLYFLDDQFESDIDSGINQHASGWLQRDSLSVPKLGGSQQFNLGTSVPRDGGNLAGSYQLENTSSGGGQNNPSSQNRLGSNSIEKDYQENRGKQKGKQEQSTSPQKQQVSFSNIQPSQSTSQQNQSTGLTRRGGGFIEHYATLQPEDEMLVWKRNRLIATMKLDIIDSESEYDDEDESEDSSGGDNKSCLFSQSDEDEMQSSQQEDDEEDEELEGGDDSGDNDIQLDRQAEPAFSMKEYLQSRRDPTSRHNPTVSICNSSVEQNFSENAESLHMPVISLKMMLRDSVCGFNTSNAFLESCNLFMQSNAHIQAPHSTNQKDGPNPIISKKTHKLGGIEVFQELENTQGMAFNTQYINHNSRGIPQGLNRQQSYGINNQIGAGMDPNQGRFDYKPMPSSGCFISSTNRMPSEIPQEAEDGRSDSMLGVKGSLAGLPSQNELLAERYQRRKMSKAPKSKKNVAPYLIPHHVQAHALQPQKIFPQQSVPRPHQTDSLEFVYRDIDGNVFYELEQSSLQVEQSQNNNNNEDGEEDDICNEDVECSNMQKIVSIDDVREKRVGGLERWFSPSCTQMHGGGMDQLNDGSPRALQLQQKQSKTLAQL</sequence>
<comment type="caution">
    <text evidence="2">The sequence shown here is derived from an EMBL/GenBank/DDBJ whole genome shotgun (WGS) entry which is preliminary data.</text>
</comment>
<proteinExistence type="predicted"/>
<dbReference type="Proteomes" id="UP000785679">
    <property type="component" value="Unassembled WGS sequence"/>
</dbReference>
<feature type="region of interest" description="Disordered" evidence="1">
    <location>
        <begin position="461"/>
        <end position="517"/>
    </location>
</feature>
<dbReference type="AlphaFoldDB" id="A0A8J8P5W9"/>